<reference evidence="1 2" key="1">
    <citation type="submission" date="2019-01" db="EMBL/GenBank/DDBJ databases">
        <title>Sequencing the genomes of 1000 actinobacteria strains.</title>
        <authorList>
            <person name="Klenk H.-P."/>
        </authorList>
    </citation>
    <scope>NUCLEOTIDE SEQUENCE [LARGE SCALE GENOMIC DNA]</scope>
    <source>
        <strain evidence="1 2">DSM 43925</strain>
    </source>
</reference>
<dbReference type="AlphaFoldDB" id="A0A438MEA6"/>
<proteinExistence type="predicted"/>
<gene>
    <name evidence="1" type="ORF">EDD27_6804</name>
</gene>
<keyword evidence="2" id="KW-1185">Reference proteome</keyword>
<name>A0A438MEA6_9ACTN</name>
<dbReference type="Proteomes" id="UP000284824">
    <property type="component" value="Unassembled WGS sequence"/>
</dbReference>
<comment type="caution">
    <text evidence="1">The sequence shown here is derived from an EMBL/GenBank/DDBJ whole genome shotgun (WGS) entry which is preliminary data.</text>
</comment>
<evidence type="ECO:0000313" key="2">
    <source>
        <dbReference type="Proteomes" id="UP000284824"/>
    </source>
</evidence>
<protein>
    <submittedName>
        <fullName evidence="1">Uncharacterized protein</fullName>
    </submittedName>
</protein>
<evidence type="ECO:0000313" key="1">
    <source>
        <dbReference type="EMBL" id="RVX44082.1"/>
    </source>
</evidence>
<dbReference type="RefSeq" id="WP_164903900.1">
    <property type="nucleotide sequence ID" value="NZ_SAUN01000001.1"/>
</dbReference>
<organism evidence="1 2">
    <name type="scientific">Nonomuraea polychroma</name>
    <dbReference type="NCBI Taxonomy" id="46176"/>
    <lineage>
        <taxon>Bacteria</taxon>
        <taxon>Bacillati</taxon>
        <taxon>Actinomycetota</taxon>
        <taxon>Actinomycetes</taxon>
        <taxon>Streptosporangiales</taxon>
        <taxon>Streptosporangiaceae</taxon>
        <taxon>Nonomuraea</taxon>
    </lineage>
</organism>
<dbReference type="EMBL" id="SAUN01000001">
    <property type="protein sequence ID" value="RVX44082.1"/>
    <property type="molecule type" value="Genomic_DNA"/>
</dbReference>
<accession>A0A438MEA6</accession>
<sequence length="54" mass="5988">MRSMLHAGHSVKAGSFIPAEYVEYCQAEQLPPDSAVSRARYAAAVCEEDEPFDR</sequence>